<evidence type="ECO:0000313" key="2">
    <source>
        <dbReference type="EMBL" id="KAK0485625.1"/>
    </source>
</evidence>
<dbReference type="EMBL" id="JAUEPR010000004">
    <property type="protein sequence ID" value="KAK0485625.1"/>
    <property type="molecule type" value="Genomic_DNA"/>
</dbReference>
<organism evidence="2 3">
    <name type="scientific">Armillaria novae-zelandiae</name>
    <dbReference type="NCBI Taxonomy" id="153914"/>
    <lineage>
        <taxon>Eukaryota</taxon>
        <taxon>Fungi</taxon>
        <taxon>Dikarya</taxon>
        <taxon>Basidiomycota</taxon>
        <taxon>Agaricomycotina</taxon>
        <taxon>Agaricomycetes</taxon>
        <taxon>Agaricomycetidae</taxon>
        <taxon>Agaricales</taxon>
        <taxon>Marasmiineae</taxon>
        <taxon>Physalacriaceae</taxon>
        <taxon>Armillaria</taxon>
    </lineage>
</organism>
<evidence type="ECO:0000313" key="3">
    <source>
        <dbReference type="Proteomes" id="UP001175227"/>
    </source>
</evidence>
<sequence>MKVMDSIDKASPVIIEGGYSRGIWLLVKSEPRSPLCRHFACKSKHTTAGLPRALRVWALAKMMMKVVAEDNVTLCDTMAPSCTFNLKSFTKSSLSVKSPEMPYEKKFLVVQHLLGKTMARNIAKRLKRDDSDNPSASWRHNNCKSCLKEAWNTAGPKKCPFCRGDGMFAVHMSWVAVDLVDHALRKEASHRKKRKIAKKLAQDTEKQLKKLNSIKSRYSSANDGRPSEAPEVIEID</sequence>
<feature type="compositionally biased region" description="Polar residues" evidence="1">
    <location>
        <begin position="213"/>
        <end position="222"/>
    </location>
</feature>
<dbReference type="AlphaFoldDB" id="A0AA39UN56"/>
<gene>
    <name evidence="2" type="ORF">IW261DRAFT_1415591</name>
</gene>
<proteinExistence type="predicted"/>
<evidence type="ECO:0000256" key="1">
    <source>
        <dbReference type="SAM" id="MobiDB-lite"/>
    </source>
</evidence>
<dbReference type="Proteomes" id="UP001175227">
    <property type="component" value="Unassembled WGS sequence"/>
</dbReference>
<protein>
    <submittedName>
        <fullName evidence="2">Uncharacterized protein</fullName>
    </submittedName>
</protein>
<feature type="region of interest" description="Disordered" evidence="1">
    <location>
        <begin position="213"/>
        <end position="236"/>
    </location>
</feature>
<dbReference type="InterPro" id="IPR013083">
    <property type="entry name" value="Znf_RING/FYVE/PHD"/>
</dbReference>
<reference evidence="2" key="1">
    <citation type="submission" date="2023-06" db="EMBL/GenBank/DDBJ databases">
        <authorList>
            <consortium name="Lawrence Berkeley National Laboratory"/>
            <person name="Ahrendt S."/>
            <person name="Sahu N."/>
            <person name="Indic B."/>
            <person name="Wong-Bajracharya J."/>
            <person name="Merenyi Z."/>
            <person name="Ke H.-M."/>
            <person name="Monk M."/>
            <person name="Kocsube S."/>
            <person name="Drula E."/>
            <person name="Lipzen A."/>
            <person name="Balint B."/>
            <person name="Henrissat B."/>
            <person name="Andreopoulos B."/>
            <person name="Martin F.M."/>
            <person name="Harder C.B."/>
            <person name="Rigling D."/>
            <person name="Ford K.L."/>
            <person name="Foster G.D."/>
            <person name="Pangilinan J."/>
            <person name="Papanicolaou A."/>
            <person name="Barry K."/>
            <person name="LaButti K."/>
            <person name="Viragh M."/>
            <person name="Koriabine M."/>
            <person name="Yan M."/>
            <person name="Riley R."/>
            <person name="Champramary S."/>
            <person name="Plett K.L."/>
            <person name="Tsai I.J."/>
            <person name="Slot J."/>
            <person name="Sipos G."/>
            <person name="Plett J."/>
            <person name="Nagy L.G."/>
            <person name="Grigoriev I.V."/>
        </authorList>
    </citation>
    <scope>NUCLEOTIDE SEQUENCE</scope>
    <source>
        <strain evidence="2">ICMP 16352</strain>
    </source>
</reference>
<name>A0AA39UN56_9AGAR</name>
<dbReference type="Gene3D" id="3.30.40.10">
    <property type="entry name" value="Zinc/RING finger domain, C3HC4 (zinc finger)"/>
    <property type="match status" value="1"/>
</dbReference>
<accession>A0AA39UN56</accession>
<keyword evidence="3" id="KW-1185">Reference proteome</keyword>
<comment type="caution">
    <text evidence="2">The sequence shown here is derived from an EMBL/GenBank/DDBJ whole genome shotgun (WGS) entry which is preliminary data.</text>
</comment>